<dbReference type="SUPFAM" id="SSF56300">
    <property type="entry name" value="Metallo-dependent phosphatases"/>
    <property type="match status" value="1"/>
</dbReference>
<evidence type="ECO:0000313" key="4">
    <source>
        <dbReference type="EMBL" id="RIJ50476.1"/>
    </source>
</evidence>
<name>A0A399T2D0_9BACT</name>
<keyword evidence="1" id="KW-0732">Signal</keyword>
<evidence type="ECO:0000259" key="2">
    <source>
        <dbReference type="Pfam" id="PF00149"/>
    </source>
</evidence>
<dbReference type="InterPro" id="IPR051918">
    <property type="entry name" value="STPP_CPPED1"/>
</dbReference>
<dbReference type="Pfam" id="PF00149">
    <property type="entry name" value="Metallophos"/>
    <property type="match status" value="1"/>
</dbReference>
<gene>
    <name evidence="4" type="ORF">D1614_00635</name>
</gene>
<dbReference type="PANTHER" id="PTHR43143">
    <property type="entry name" value="METALLOPHOSPHOESTERASE, CALCINEURIN SUPERFAMILY"/>
    <property type="match status" value="1"/>
</dbReference>
<evidence type="ECO:0000313" key="5">
    <source>
        <dbReference type="Proteomes" id="UP000265926"/>
    </source>
</evidence>
<dbReference type="GO" id="GO:0016787">
    <property type="term" value="F:hydrolase activity"/>
    <property type="evidence" value="ECO:0007669"/>
    <property type="project" value="InterPro"/>
</dbReference>
<dbReference type="OrthoDB" id="1776264at2"/>
<feature type="domain" description="Calcineurin-like phosphoesterase" evidence="2">
    <location>
        <begin position="122"/>
        <end position="298"/>
    </location>
</feature>
<keyword evidence="5" id="KW-1185">Reference proteome</keyword>
<accession>A0A399T2D0</accession>
<dbReference type="Pfam" id="PF16370">
    <property type="entry name" value="MetallophosC"/>
    <property type="match status" value="1"/>
</dbReference>
<dbReference type="RefSeq" id="WP_119435946.1">
    <property type="nucleotide sequence ID" value="NZ_QWGR01000001.1"/>
</dbReference>
<organism evidence="4 5">
    <name type="scientific">Maribellus luteus</name>
    <dbReference type="NCBI Taxonomy" id="2305463"/>
    <lineage>
        <taxon>Bacteria</taxon>
        <taxon>Pseudomonadati</taxon>
        <taxon>Bacteroidota</taxon>
        <taxon>Bacteroidia</taxon>
        <taxon>Marinilabiliales</taxon>
        <taxon>Prolixibacteraceae</taxon>
        <taxon>Maribellus</taxon>
    </lineage>
</organism>
<dbReference type="AlphaFoldDB" id="A0A399T2D0"/>
<dbReference type="InterPro" id="IPR029052">
    <property type="entry name" value="Metallo-depent_PP-like"/>
</dbReference>
<dbReference type="InterPro" id="IPR032288">
    <property type="entry name" value="Metallophos_C"/>
</dbReference>
<reference evidence="4 5" key="1">
    <citation type="submission" date="2018-08" db="EMBL/GenBank/DDBJ databases">
        <title>Pallidiluteibacterium maritimus gen. nov., sp. nov., isolated from coastal sediment.</title>
        <authorList>
            <person name="Zhou L.Y."/>
        </authorList>
    </citation>
    <scope>NUCLEOTIDE SEQUENCE [LARGE SCALE GENOMIC DNA]</scope>
    <source>
        <strain evidence="4 5">XSD2</strain>
    </source>
</reference>
<sequence length="495" mass="55024">MNKISLIALFQLLLLSAIAQTKDFNVEGFIYLDTNENGRPDEREKGLKGIPVSNGDTIVITNSKGKFVIPADSTASIFPIVPTGFENTGSKIGNANFIFLGKKNTETTLALGLKRVKQASAFRVGAIGDLQVSNQQEISYANHTVLSELASSNIDFTIFLGDLVNNNINDLSTIRHILEKLPTKSWTVAGNHDRNFTPDFQQHTFNMDFGASDYAFNYAGVHFIVLNDIFAVGAKGYEGRLTEKQLRFIKNDLALVSKEKLVVISQHIPMVSVKNKADLLSLLEPYRKVLILSGHTHKATRHHLAPNVMEIVTGASCGNWWSGERNWQGMPVSLMQCGSPRNYYILDFEDNDYRFQFKGIGLDPSLQMTVWINGQDTLSQHISSLQELKTNDVLANVYAASDETLVKMKIDDGEWISMKKTKIIDPNVARIVHQNKTGIYPTVFSRKAALRTSASPHIWQGELPENLSSGVHLLTIEAVESDGFNVSAKQTFFVK</sequence>
<dbReference type="EMBL" id="QWGR01000001">
    <property type="protein sequence ID" value="RIJ50476.1"/>
    <property type="molecule type" value="Genomic_DNA"/>
</dbReference>
<comment type="caution">
    <text evidence="4">The sequence shown here is derived from an EMBL/GenBank/DDBJ whole genome shotgun (WGS) entry which is preliminary data.</text>
</comment>
<feature type="chain" id="PRO_5017333630" evidence="1">
    <location>
        <begin position="22"/>
        <end position="495"/>
    </location>
</feature>
<feature type="domain" description="Calcineurin-like phosphoesterase C-terminal" evidence="3">
    <location>
        <begin position="310"/>
        <end position="481"/>
    </location>
</feature>
<dbReference type="PANTHER" id="PTHR43143:SF1">
    <property type="entry name" value="SERINE_THREONINE-PROTEIN PHOSPHATASE CPPED1"/>
    <property type="match status" value="1"/>
</dbReference>
<protein>
    <submittedName>
        <fullName evidence="4">Ser/Thr phosphatase</fullName>
    </submittedName>
</protein>
<feature type="signal peptide" evidence="1">
    <location>
        <begin position="1"/>
        <end position="21"/>
    </location>
</feature>
<evidence type="ECO:0000256" key="1">
    <source>
        <dbReference type="SAM" id="SignalP"/>
    </source>
</evidence>
<dbReference type="Proteomes" id="UP000265926">
    <property type="component" value="Unassembled WGS sequence"/>
</dbReference>
<dbReference type="InterPro" id="IPR004843">
    <property type="entry name" value="Calcineurin-like_PHP"/>
</dbReference>
<proteinExistence type="predicted"/>
<evidence type="ECO:0000259" key="3">
    <source>
        <dbReference type="Pfam" id="PF16370"/>
    </source>
</evidence>
<dbReference type="Gene3D" id="3.60.21.10">
    <property type="match status" value="1"/>
</dbReference>